<feature type="transmembrane region" description="Helical" evidence="2">
    <location>
        <begin position="137"/>
        <end position="160"/>
    </location>
</feature>
<dbReference type="Pfam" id="PF05569">
    <property type="entry name" value="Peptidase_M56"/>
    <property type="match status" value="1"/>
</dbReference>
<evidence type="ECO:0000256" key="1">
    <source>
        <dbReference type="SAM" id="MobiDB-lite"/>
    </source>
</evidence>
<dbReference type="KEGG" id="xin:Q7W82_02225"/>
<feature type="transmembrane region" description="Helical" evidence="2">
    <location>
        <begin position="335"/>
        <end position="356"/>
    </location>
</feature>
<reference evidence="4 6" key="1">
    <citation type="journal article" date="2022" name="Curr. Microbiol.">
        <title>Xanthomonas indica sp. nov., a Novel Member of Non-Pathogenic Xanthomonas Community from Healthy Rice Seeds.</title>
        <authorList>
            <person name="Rana R."/>
            <person name="Madhavan V.N."/>
            <person name="Saroha T."/>
            <person name="Bansal K."/>
            <person name="Kaur A."/>
            <person name="Sonti R.V."/>
            <person name="Patel H.K."/>
            <person name="Patil P.B."/>
        </authorList>
    </citation>
    <scope>NUCLEOTIDE SEQUENCE [LARGE SCALE GENOMIC DNA]</scope>
    <source>
        <strain evidence="4 6">PPL560</strain>
    </source>
</reference>
<dbReference type="EMBL" id="CP131914">
    <property type="protein sequence ID" value="XCI81001.1"/>
    <property type="molecule type" value="Genomic_DNA"/>
</dbReference>
<evidence type="ECO:0000256" key="2">
    <source>
        <dbReference type="SAM" id="Phobius"/>
    </source>
</evidence>
<keyword evidence="2" id="KW-0472">Membrane</keyword>
<feature type="transmembrane region" description="Helical" evidence="2">
    <location>
        <begin position="13"/>
        <end position="35"/>
    </location>
</feature>
<dbReference type="InterPro" id="IPR008756">
    <property type="entry name" value="Peptidase_M56"/>
</dbReference>
<sequence length="691" mass="71818">MHSLLGTDVFETLLSRLLATSVQTVVLVALIWALCRWLPTLPAATRCRLWWLVAAQSVLGLLWAGAVQLPVLPAAPAQVAAPTAIATAPAMQARAATPPVSMSAATPMQLNVNATAKVSAGTLASPPASAAAAAWPWAQALAALWLAGVLVCAAHSVLAYRRSRQRARTAAPCTDAALLGALRLAAEAHGLRQPPQLRLCAHIDSPQLIGPWQPVLLLPARRMASLRADDLDMALTHELVHLQRRDLWWGLLPAVAQHLFFFHPLVHLANREYALAREAACDAAVVAGHRHCRHDYARLLVQLGVAPRPSAGLASASPTFLSLKRRLLMLQTTSAFPRLGAALILTAVTVLGVAPLRLVAQPGHSVAPASKSGSAHAAAPTAAEADAAAEAADAAAEAAEAAADAAAEAAEKAADAADDADTDNDTAMDDGAAARAANVPGTPLPPRAATSAMSATSATSATTSRRAPPPAAPLPPPAPLAPPAPAVPAAPPAIGSRISTRSMQKTHNGQIEQSYVRVKGNHSTMSGSSDELASMKRETQGDGLWFRRGGKRYVVHDPALLARFDALFEPIGKLGAQQGELGKRQGALGREQGELGREQGKLAQEAAARALDRIDMDAVAAKAQANAQAALAQRQDALAAKMRALGEQQAALGRQQGELGARQGELSAQVDREVDRLLDAAIAAGSAQRLE</sequence>
<dbReference type="AlphaFoldDB" id="A0AAU8I7A8"/>
<dbReference type="EMBL" id="JAKJPQ010000004">
    <property type="protein sequence ID" value="MCI2260962.1"/>
    <property type="molecule type" value="Genomic_DNA"/>
</dbReference>
<feature type="compositionally biased region" description="Acidic residues" evidence="1">
    <location>
        <begin position="416"/>
        <end position="428"/>
    </location>
</feature>
<proteinExistence type="predicted"/>
<organism evidence="5">
    <name type="scientific">Xanthomonas indica</name>
    <dbReference type="NCBI Taxonomy" id="2912242"/>
    <lineage>
        <taxon>Bacteria</taxon>
        <taxon>Pseudomonadati</taxon>
        <taxon>Pseudomonadota</taxon>
        <taxon>Gammaproteobacteria</taxon>
        <taxon>Lysobacterales</taxon>
        <taxon>Lysobacteraceae</taxon>
        <taxon>Xanthomonas</taxon>
    </lineage>
</organism>
<reference evidence="5" key="3">
    <citation type="submission" date="2023-08" db="EMBL/GenBank/DDBJ databases">
        <title>Complete genome sequence of Xanthomonas indica.</title>
        <authorList>
            <person name="Patil P.B."/>
            <person name="Rana R."/>
        </authorList>
    </citation>
    <scope>NUCLEOTIDE SEQUENCE</scope>
    <source>
        <strain evidence="5">PPL560</strain>
    </source>
</reference>
<evidence type="ECO:0000313" key="5">
    <source>
        <dbReference type="EMBL" id="XCI81001.1"/>
    </source>
</evidence>
<dbReference type="CDD" id="cd07341">
    <property type="entry name" value="M56_BlaR1_MecR1_like"/>
    <property type="match status" value="1"/>
</dbReference>
<keyword evidence="2" id="KW-0812">Transmembrane</keyword>
<accession>A0AAU8I7A8</accession>
<feature type="compositionally biased region" description="Polar residues" evidence="1">
    <location>
        <begin position="497"/>
        <end position="513"/>
    </location>
</feature>
<feature type="domain" description="Peptidase M56" evidence="3">
    <location>
        <begin position="17"/>
        <end position="330"/>
    </location>
</feature>
<reference evidence="4" key="2">
    <citation type="submission" date="2022-01" db="EMBL/GenBank/DDBJ databases">
        <authorList>
            <person name="Rana R."/>
            <person name="Patil P.B."/>
        </authorList>
    </citation>
    <scope>NUCLEOTIDE SEQUENCE</scope>
    <source>
        <strain evidence="4">PPL560</strain>
    </source>
</reference>
<feature type="compositionally biased region" description="Low complexity" evidence="1">
    <location>
        <begin position="399"/>
        <end position="408"/>
    </location>
</feature>
<dbReference type="PANTHER" id="PTHR34978">
    <property type="entry name" value="POSSIBLE SENSOR-TRANSDUCER PROTEIN BLAR"/>
    <property type="match status" value="1"/>
</dbReference>
<feature type="transmembrane region" description="Helical" evidence="2">
    <location>
        <begin position="47"/>
        <end position="66"/>
    </location>
</feature>
<protein>
    <submittedName>
        <fullName evidence="5">M56 family metallopeptidase</fullName>
    </submittedName>
</protein>
<dbReference type="Proteomes" id="UP001430647">
    <property type="component" value="Unassembled WGS sequence"/>
</dbReference>
<evidence type="ECO:0000313" key="4">
    <source>
        <dbReference type="EMBL" id="MCI2260962.1"/>
    </source>
</evidence>
<evidence type="ECO:0000313" key="6">
    <source>
        <dbReference type="Proteomes" id="UP001430647"/>
    </source>
</evidence>
<feature type="compositionally biased region" description="Pro residues" evidence="1">
    <location>
        <begin position="467"/>
        <end position="491"/>
    </location>
</feature>
<feature type="region of interest" description="Disordered" evidence="1">
    <location>
        <begin position="399"/>
        <end position="533"/>
    </location>
</feature>
<name>A0AAU8I7A8_9XANT</name>
<keyword evidence="6" id="KW-1185">Reference proteome</keyword>
<dbReference type="RefSeq" id="WP_242159079.1">
    <property type="nucleotide sequence ID" value="NZ_CP131914.1"/>
</dbReference>
<feature type="compositionally biased region" description="Low complexity" evidence="1">
    <location>
        <begin position="447"/>
        <end position="466"/>
    </location>
</feature>
<dbReference type="PANTHER" id="PTHR34978:SF3">
    <property type="entry name" value="SLR0241 PROTEIN"/>
    <property type="match status" value="1"/>
</dbReference>
<dbReference type="InterPro" id="IPR052173">
    <property type="entry name" value="Beta-lactam_resp_regulator"/>
</dbReference>
<feature type="compositionally biased region" description="Polar residues" evidence="1">
    <location>
        <begin position="521"/>
        <end position="531"/>
    </location>
</feature>
<evidence type="ECO:0000259" key="3">
    <source>
        <dbReference type="Pfam" id="PF05569"/>
    </source>
</evidence>
<gene>
    <name evidence="4" type="ORF">L3V74_05360</name>
    <name evidence="5" type="ORF">Q7W82_02225</name>
</gene>
<keyword evidence="2" id="KW-1133">Transmembrane helix</keyword>